<name>A0A6G1J3Y2_9PLEO</name>
<reference evidence="2" key="1">
    <citation type="journal article" date="2020" name="Stud. Mycol.">
        <title>101 Dothideomycetes genomes: a test case for predicting lifestyles and emergence of pathogens.</title>
        <authorList>
            <person name="Haridas S."/>
            <person name="Albert R."/>
            <person name="Binder M."/>
            <person name="Bloem J."/>
            <person name="Labutti K."/>
            <person name="Salamov A."/>
            <person name="Andreopoulos B."/>
            <person name="Baker S."/>
            <person name="Barry K."/>
            <person name="Bills G."/>
            <person name="Bluhm B."/>
            <person name="Cannon C."/>
            <person name="Castanera R."/>
            <person name="Culley D."/>
            <person name="Daum C."/>
            <person name="Ezra D."/>
            <person name="Gonzalez J."/>
            <person name="Henrissat B."/>
            <person name="Kuo A."/>
            <person name="Liang C."/>
            <person name="Lipzen A."/>
            <person name="Lutzoni F."/>
            <person name="Magnuson J."/>
            <person name="Mondo S."/>
            <person name="Nolan M."/>
            <person name="Ohm R."/>
            <person name="Pangilinan J."/>
            <person name="Park H.-J."/>
            <person name="Ramirez L."/>
            <person name="Alfaro M."/>
            <person name="Sun H."/>
            <person name="Tritt A."/>
            <person name="Yoshinaga Y."/>
            <person name="Zwiers L.-H."/>
            <person name="Turgeon B."/>
            <person name="Goodwin S."/>
            <person name="Spatafora J."/>
            <person name="Crous P."/>
            <person name="Grigoriev I."/>
        </authorList>
    </citation>
    <scope>NUCLEOTIDE SEQUENCE</scope>
    <source>
        <strain evidence="2">CBS 122367</strain>
    </source>
</reference>
<dbReference type="EMBL" id="MU005579">
    <property type="protein sequence ID" value="KAF2685222.1"/>
    <property type="molecule type" value="Genomic_DNA"/>
</dbReference>
<evidence type="ECO:0008006" key="4">
    <source>
        <dbReference type="Google" id="ProtNLM"/>
    </source>
</evidence>
<dbReference type="OrthoDB" id="10029320at2759"/>
<gene>
    <name evidence="2" type="ORF">K458DRAFT_300821</name>
</gene>
<evidence type="ECO:0000313" key="3">
    <source>
        <dbReference type="Proteomes" id="UP000799291"/>
    </source>
</evidence>
<dbReference type="Proteomes" id="UP000799291">
    <property type="component" value="Unassembled WGS sequence"/>
</dbReference>
<protein>
    <recommendedName>
        <fullName evidence="4">Cytochrome P450</fullName>
    </recommendedName>
</protein>
<keyword evidence="3" id="KW-1185">Reference proteome</keyword>
<evidence type="ECO:0000256" key="1">
    <source>
        <dbReference type="SAM" id="MobiDB-lite"/>
    </source>
</evidence>
<accession>A0A6G1J3Y2</accession>
<sequence>MQAATKMNGDFPEGNWQATKATAIGARSKYMQRYKTSFNLSGLVQFVTLRVSLGYLFDDAMGLMDQYDSFENIEYIGRRTNQLWIESKADEGQRPQWKNEKRLHKALNAVTTLSLPTKNMPGAFPSTSQEQDPDPLEPRLNPMNLLLPAYETMWRVVLRCLLEVRYRNETTSGDWIQALKAYLEKLDDRSESPGEAFWKASDKGVTVIDIVKEALRLYPPSRRIHRAFGDRIEKADIERCQRSQLLGQNDPLVFRPARWQSICPETRANVFAGQDGSKGNLKKEEEKLGFMPFAFTCTADVRDTRGFGMKMIALLVAVLIDGLDDWRLEGQEADEVMENACPLDTNRHSLASLRLDHD</sequence>
<organism evidence="2 3">
    <name type="scientific">Lentithecium fluviatile CBS 122367</name>
    <dbReference type="NCBI Taxonomy" id="1168545"/>
    <lineage>
        <taxon>Eukaryota</taxon>
        <taxon>Fungi</taxon>
        <taxon>Dikarya</taxon>
        <taxon>Ascomycota</taxon>
        <taxon>Pezizomycotina</taxon>
        <taxon>Dothideomycetes</taxon>
        <taxon>Pleosporomycetidae</taxon>
        <taxon>Pleosporales</taxon>
        <taxon>Massarineae</taxon>
        <taxon>Lentitheciaceae</taxon>
        <taxon>Lentithecium</taxon>
    </lineage>
</organism>
<feature type="region of interest" description="Disordered" evidence="1">
    <location>
        <begin position="116"/>
        <end position="138"/>
    </location>
</feature>
<evidence type="ECO:0000313" key="2">
    <source>
        <dbReference type="EMBL" id="KAF2685222.1"/>
    </source>
</evidence>
<proteinExistence type="predicted"/>
<dbReference type="AlphaFoldDB" id="A0A6G1J3Y2"/>